<feature type="region of interest" description="Disordered" evidence="1">
    <location>
        <begin position="1085"/>
        <end position="1333"/>
    </location>
</feature>
<sequence>MGVAGAPAGERIEVEPDALIGAGKQMGSLGTQLGMLSDALGSVVSAGLASGTDPAGLDFGLKYGDQAQEFATALADAANAFKSVGFMLEATGHNYANADAASTVGGPGPTGGVGSEPSETKAGDAATGPNSNTVSPPTKWHLIVPFLNVLPGGMFAGAALTWPSGNSGMMRLTATQWRNLGNGLSIFDDAVSPVRSLVSEQQIPEGGKIGQVLDKLGQAVSNLSDTASGLAQSIDDFAGGVQETQDAIRRLLDRISLGGAWDMVKGVFTGEADDILREVARDVGTVLENFQNQVKGLVGLLEELASAIGDAVTSLQDWVRPHLEELLGDEVGGALADAFTVYTDFQVGLTTGLINTVAGTVAMADPDTWKGMAETVMTVAKDPSKLPGVLADMGAEFIALDKWSGDHPGRAAGEAAFNIGSLFVPGGALSKTGTLAKGLSATRGLLDSGRIPGLRGLGSGPGTRGVDGMPELDNVGAGLPDAPEVRPPGVPESLISPTSPNGFDAPSSPRGLDGPPGPPNPPGPTGTAGGGESSGIRGGDGPPPDPPGRAAGPSDDGPGGVDGPPPRSPESPGPGNVDSPTGGEPSAPNHAPTQNDPQPPVAQRPPESAGPPPSPDRTPAGTSHPDAGTAPSPGGHAGDSAPGHGSPNIVESNGQADARPSADSPAIQAPAADTHDGSDRTTADTNPVARQPHTFVDSSPGVHDPRSGTPPVGMAGVAPMAPHAPAAAHSPETSARSPESRVPDTRAPEGRTPEARSPEPRAPETPRAQQPAATGPTPGQMPTAPVNPAGHAATAPGEPTHARPEPQASRPDGDKRDNSPSASHPATHHTARPPTGDRPANQSDAPGSNQGAGSAQDPSPHHSGQMGNPANARTYGPHELRPVEDHSYQTAVEDALRNSDGDYIRHADPRTNSYGNLINDGGHTVQGRSNNCLDCSLSALSSFRGDPTVSAPRYPDLLPNGAIDSRSGERGGLQRASDWLGDPVRPVSPGLPIAHRFAELHQRLSDMGPGSSALVVNEWHARDFQTGQPLYHPDGRPVIEGSHATVVVYPENAAGPVWWDPQMRTTSDYPPTSMIERSASLWATTVSPSEGVRGNATGDTGTGTGVSGADTTGGDLQRATVRERVDLQGGPPSRGEPGAWTGDGESDHRQADRSRDGSTESPDGSDSQGVRGGETNGWTLARPADLSVSMEDHDPAGAGGRDADRVPADGGVVDQPTGADTTTSVDHPQAHIHERSDGLAVERGDVARGMGQPAEPGSVAGSGHDRGVGSDGSDRSDGNHDGDRDAGLRTQVGPESVPAASEHGTPDEGLGSPWDGPTGRHAAEMLPTDDSGYRIQPRDCEFLGISPDQVEAWAEREAPLGMARGEFNEFSNSLFDALGRDGIGAEDLDVRLQGSSARFFSGEHKSLPLESDLVEYPDAISRMTTWFGDDEDRPLRRPFDSMHRLGLDEEPSDYDIQISSDRMVDACRHRWEADGSQGDLVHPKYGFISKRVFGQMFPNLWEWAEEWTERTGRPVVPALFAGDGPPDTSASGVSSHFRESDWHIRRIGNEE</sequence>
<feature type="compositionally biased region" description="Basic and acidic residues" evidence="1">
    <location>
        <begin position="1263"/>
        <end position="1287"/>
    </location>
</feature>
<dbReference type="InterPro" id="IPR028908">
    <property type="entry name" value="Tox-PL_dom"/>
</dbReference>
<evidence type="ECO:0000313" key="3">
    <source>
        <dbReference type="EMBL" id="ABG07455.1"/>
    </source>
</evidence>
<protein>
    <recommendedName>
        <fullName evidence="2">Tox-PL domain-containing protein</fullName>
    </recommendedName>
</protein>
<proteinExistence type="predicted"/>
<feature type="domain" description="Tox-PL" evidence="2">
    <location>
        <begin position="930"/>
        <end position="1064"/>
    </location>
</feature>
<feature type="compositionally biased region" description="Basic and acidic residues" evidence="1">
    <location>
        <begin position="1145"/>
        <end position="1158"/>
    </location>
</feature>
<feature type="compositionally biased region" description="Basic and acidic residues" evidence="1">
    <location>
        <begin position="1190"/>
        <end position="1207"/>
    </location>
</feature>
<feature type="compositionally biased region" description="Gly residues" evidence="1">
    <location>
        <begin position="105"/>
        <end position="114"/>
    </location>
</feature>
<evidence type="ECO:0000259" key="2">
    <source>
        <dbReference type="Pfam" id="PF15644"/>
    </source>
</evidence>
<feature type="region of interest" description="Disordered" evidence="1">
    <location>
        <begin position="449"/>
        <end position="878"/>
    </location>
</feature>
<feature type="compositionally biased region" description="Basic and acidic residues" evidence="1">
    <location>
        <begin position="738"/>
        <end position="764"/>
    </location>
</feature>
<dbReference type="Pfam" id="PF15644">
    <property type="entry name" value="Gln_amidase"/>
    <property type="match status" value="1"/>
</dbReference>
<name>A0A5Q5BGW1_MYCSS</name>
<feature type="compositionally biased region" description="Gly residues" evidence="1">
    <location>
        <begin position="455"/>
        <end position="465"/>
    </location>
</feature>
<feature type="compositionally biased region" description="Pro residues" evidence="1">
    <location>
        <begin position="515"/>
        <end position="524"/>
    </location>
</feature>
<dbReference type="KEGG" id="mmc:Mmcs_1343"/>
<feature type="compositionally biased region" description="Pro residues" evidence="1">
    <location>
        <begin position="563"/>
        <end position="572"/>
    </location>
</feature>
<feature type="region of interest" description="Disordered" evidence="1">
    <location>
        <begin position="101"/>
        <end position="134"/>
    </location>
</feature>
<gene>
    <name evidence="3" type="ordered locus">Mmcs_1343</name>
</gene>
<feature type="compositionally biased region" description="Gly residues" evidence="1">
    <location>
        <begin position="526"/>
        <end position="540"/>
    </location>
</feature>
<feature type="compositionally biased region" description="Polar residues" evidence="1">
    <location>
        <begin position="840"/>
        <end position="857"/>
    </location>
</feature>
<feature type="compositionally biased region" description="Low complexity" evidence="1">
    <location>
        <begin position="713"/>
        <end position="729"/>
    </location>
</feature>
<feature type="compositionally biased region" description="Pro residues" evidence="1">
    <location>
        <begin position="597"/>
        <end position="616"/>
    </location>
</feature>
<feature type="region of interest" description="Disordered" evidence="1">
    <location>
        <begin position="960"/>
        <end position="981"/>
    </location>
</feature>
<accession>A0A5Q5BGW1</accession>
<feature type="compositionally biased region" description="Basic and acidic residues" evidence="1">
    <location>
        <begin position="1228"/>
        <end position="1246"/>
    </location>
</feature>
<feature type="compositionally biased region" description="Polar residues" evidence="1">
    <location>
        <begin position="1159"/>
        <end position="1168"/>
    </location>
</feature>
<evidence type="ECO:0000256" key="1">
    <source>
        <dbReference type="SAM" id="MobiDB-lite"/>
    </source>
</evidence>
<dbReference type="EMBL" id="CP000384">
    <property type="protein sequence ID" value="ABG07455.1"/>
    <property type="molecule type" value="Genomic_DNA"/>
</dbReference>
<reference evidence="3" key="1">
    <citation type="submission" date="2006-06" db="EMBL/GenBank/DDBJ databases">
        <title>Complete sequence of chromosome of Mycobacterium sp. MCS.</title>
        <authorList>
            <consortium name="US DOE Joint Genome Institute"/>
            <person name="Copeland A."/>
            <person name="Lucas S."/>
            <person name="Lapidus A."/>
            <person name="Barry K."/>
            <person name="Detter J.C."/>
            <person name="Glavina del Rio T."/>
            <person name="Hammon N."/>
            <person name="Israni S."/>
            <person name="Dalin E."/>
            <person name="Tice H."/>
            <person name="Pitluck S."/>
            <person name="Martinez M."/>
            <person name="Schmutz J."/>
            <person name="Larimer F."/>
            <person name="Land M."/>
            <person name="Hauser L."/>
            <person name="Kyrpides N."/>
            <person name="Kim E."/>
            <person name="Miller C.D."/>
            <person name="Hughes J.E."/>
            <person name="Anderson A.J."/>
            <person name="Sims R.C."/>
            <person name="Richardson P."/>
        </authorList>
    </citation>
    <scope>NUCLEOTIDE SEQUENCE [LARGE SCALE GENOMIC DNA]</scope>
    <source>
        <strain evidence="3">MCS</strain>
    </source>
</reference>
<organism evidence="3">
    <name type="scientific">Mycobacterium sp. (strain MCS)</name>
    <dbReference type="NCBI Taxonomy" id="164756"/>
    <lineage>
        <taxon>Bacteria</taxon>
        <taxon>Bacillati</taxon>
        <taxon>Actinomycetota</taxon>
        <taxon>Actinomycetes</taxon>
        <taxon>Mycobacteriales</taxon>
        <taxon>Mycobacteriaceae</taxon>
        <taxon>Mycobacterium</taxon>
    </lineage>
</organism>
<feature type="compositionally biased region" description="Basic and acidic residues" evidence="1">
    <location>
        <begin position="673"/>
        <end position="682"/>
    </location>
</feature>